<dbReference type="PANTHER" id="PTHR24177">
    <property type="entry name" value="CASKIN"/>
    <property type="match status" value="1"/>
</dbReference>
<evidence type="ECO:0000256" key="1">
    <source>
        <dbReference type="SAM" id="Phobius"/>
    </source>
</evidence>
<dbReference type="AlphaFoldDB" id="A0AAW1N7I8"/>
<dbReference type="EMBL" id="JBDFQZ010000001">
    <property type="protein sequence ID" value="KAK9757155.1"/>
    <property type="molecule type" value="Genomic_DNA"/>
</dbReference>
<keyword evidence="1" id="KW-1133">Transmembrane helix</keyword>
<dbReference type="Proteomes" id="UP001443914">
    <property type="component" value="Unassembled WGS sequence"/>
</dbReference>
<feature type="transmembrane region" description="Helical" evidence="1">
    <location>
        <begin position="603"/>
        <end position="622"/>
    </location>
</feature>
<evidence type="ECO:0000313" key="4">
    <source>
        <dbReference type="Proteomes" id="UP001443914"/>
    </source>
</evidence>
<protein>
    <recommendedName>
        <fullName evidence="2">PGG domain-containing protein</fullName>
    </recommendedName>
</protein>
<dbReference type="SUPFAM" id="SSF48403">
    <property type="entry name" value="Ankyrin repeat"/>
    <property type="match status" value="1"/>
</dbReference>
<comment type="caution">
    <text evidence="3">The sequence shown here is derived from an EMBL/GenBank/DDBJ whole genome shotgun (WGS) entry which is preliminary data.</text>
</comment>
<feature type="domain" description="PGG" evidence="2">
    <location>
        <begin position="483"/>
        <end position="595"/>
    </location>
</feature>
<dbReference type="InterPro" id="IPR026961">
    <property type="entry name" value="PGG_dom"/>
</dbReference>
<gene>
    <name evidence="3" type="ORF">RND81_01G144100</name>
</gene>
<dbReference type="InterPro" id="IPR036770">
    <property type="entry name" value="Ankyrin_rpt-contain_sf"/>
</dbReference>
<dbReference type="InterPro" id="IPR002110">
    <property type="entry name" value="Ankyrin_rpt"/>
</dbReference>
<feature type="transmembrane region" description="Helical" evidence="1">
    <location>
        <begin position="530"/>
        <end position="559"/>
    </location>
</feature>
<dbReference type="Gene3D" id="1.25.40.20">
    <property type="entry name" value="Ankyrin repeat-containing domain"/>
    <property type="match status" value="2"/>
</dbReference>
<name>A0AAW1N7I8_SAPOF</name>
<feature type="transmembrane region" description="Helical" evidence="1">
    <location>
        <begin position="571"/>
        <end position="597"/>
    </location>
</feature>
<sequence length="679" mass="75883">MLSMMSFGSIFTAFLKVRSTSQSSVKGEEYKEERRDAEDSFDYVVDDDDESVITEIKYRSLYVAAFTGDWETALRIVKNDRGSCTAKITKHGGTFLHAALGFCEDKTYLNDILSLIDDVDLEAKDNDGCTPVSYAVTSGNLTAFRVLAEKRPNSHLNDFGISDIKYRLGIGLKQIALYLFRETSFKDDSNFFSSAQAYFILSTLISSDVIGPALNILKRRDSLALFESDDANTLLNCLAGRPKAFPTGNKLGIFARLTYSLISVNTKDKSFEHDIGSSATEKVDGYGVLFLSKNPIKTLVQRVKRIRDMKLMHIQALEMLDLLCNPLDKDEKQFRLCVKIKKAAALTAAKEGNYEVLTKILRTCPSVLDLRADDGQTLFHLAASFRHEKILSLLYELGPYRDRATMLLDNKEDHLLHKVARLPTPGHLFGFGAASQMQREMQWFKAVASLMLPEGLRWENKDGKTARELFTEEHKELLKEAENWMRDTAQSCTVVAALIATMVFTASFTVPGGNNQNTGYPIFLGTPAFVIFTMSCAMAFFSSITSVLAFTVILTASYLEEDFVFSLPLKMIMGLVSLTFAAACMMVAFCATVHMVLSHQIKLIVIPVSLPAIYPILLFIFMQLPLLADMFSTTFGNAHLPSPDNSYLKRRLPPPPLGVVNWLKVMFRRGKNLLCNKGK</sequence>
<dbReference type="Pfam" id="PF13962">
    <property type="entry name" value="PGG"/>
    <property type="match status" value="1"/>
</dbReference>
<keyword evidence="4" id="KW-1185">Reference proteome</keyword>
<keyword evidence="1" id="KW-0812">Transmembrane</keyword>
<proteinExistence type="predicted"/>
<accession>A0AAW1N7I8</accession>
<organism evidence="3 4">
    <name type="scientific">Saponaria officinalis</name>
    <name type="common">Common soapwort</name>
    <name type="synonym">Lychnis saponaria</name>
    <dbReference type="NCBI Taxonomy" id="3572"/>
    <lineage>
        <taxon>Eukaryota</taxon>
        <taxon>Viridiplantae</taxon>
        <taxon>Streptophyta</taxon>
        <taxon>Embryophyta</taxon>
        <taxon>Tracheophyta</taxon>
        <taxon>Spermatophyta</taxon>
        <taxon>Magnoliopsida</taxon>
        <taxon>eudicotyledons</taxon>
        <taxon>Gunneridae</taxon>
        <taxon>Pentapetalae</taxon>
        <taxon>Caryophyllales</taxon>
        <taxon>Caryophyllaceae</taxon>
        <taxon>Caryophylleae</taxon>
        <taxon>Saponaria</taxon>
    </lineage>
</organism>
<dbReference type="GO" id="GO:0016020">
    <property type="term" value="C:membrane"/>
    <property type="evidence" value="ECO:0007669"/>
    <property type="project" value="TreeGrafter"/>
</dbReference>
<dbReference type="SMART" id="SM00248">
    <property type="entry name" value="ANK"/>
    <property type="match status" value="3"/>
</dbReference>
<feature type="transmembrane region" description="Helical" evidence="1">
    <location>
        <begin position="492"/>
        <end position="510"/>
    </location>
</feature>
<keyword evidence="1" id="KW-0472">Membrane</keyword>
<dbReference type="PANTHER" id="PTHR24177:SF365">
    <property type="entry name" value="ANKYRIN REPEAT-CONTAINING PROTEIN NPR4-LIKE ISOFORM X1"/>
    <property type="match status" value="1"/>
</dbReference>
<evidence type="ECO:0000313" key="3">
    <source>
        <dbReference type="EMBL" id="KAK9757155.1"/>
    </source>
</evidence>
<evidence type="ECO:0000259" key="2">
    <source>
        <dbReference type="Pfam" id="PF13962"/>
    </source>
</evidence>
<reference evidence="3" key="1">
    <citation type="submission" date="2024-03" db="EMBL/GenBank/DDBJ databases">
        <title>WGS assembly of Saponaria officinalis var. Norfolk2.</title>
        <authorList>
            <person name="Jenkins J."/>
            <person name="Shu S."/>
            <person name="Grimwood J."/>
            <person name="Barry K."/>
            <person name="Goodstein D."/>
            <person name="Schmutz J."/>
            <person name="Leebens-Mack J."/>
            <person name="Osbourn A."/>
        </authorList>
    </citation>
    <scope>NUCLEOTIDE SEQUENCE [LARGE SCALE GENOMIC DNA]</scope>
    <source>
        <strain evidence="3">JIC</strain>
    </source>
</reference>